<evidence type="ECO:0000256" key="1">
    <source>
        <dbReference type="ARBA" id="ARBA00010552"/>
    </source>
</evidence>
<dbReference type="GO" id="GO:0005829">
    <property type="term" value="C:cytosol"/>
    <property type="evidence" value="ECO:0007669"/>
    <property type="project" value="TreeGrafter"/>
</dbReference>
<dbReference type="AlphaFoldDB" id="A0A6L9G7C9"/>
<dbReference type="InterPro" id="IPR006175">
    <property type="entry name" value="YjgF/YER057c/UK114"/>
</dbReference>
<dbReference type="PANTHER" id="PTHR11803">
    <property type="entry name" value="2-IMINOBUTANOATE/2-IMINOPROPANOATE DEAMINASE RIDA"/>
    <property type="match status" value="1"/>
</dbReference>
<proteinExistence type="inferred from homology"/>
<dbReference type="SUPFAM" id="SSF55298">
    <property type="entry name" value="YjgF-like"/>
    <property type="match status" value="1"/>
</dbReference>
<evidence type="ECO:0000313" key="3">
    <source>
        <dbReference type="Proteomes" id="UP000477543"/>
    </source>
</evidence>
<dbReference type="Proteomes" id="UP000477543">
    <property type="component" value="Unassembled WGS sequence"/>
</dbReference>
<accession>A0A6L9G7C9</accession>
<protein>
    <submittedName>
        <fullName evidence="2">RidA family protein</fullName>
    </submittedName>
</protein>
<evidence type="ECO:0000313" key="2">
    <source>
        <dbReference type="EMBL" id="NAZ16565.1"/>
    </source>
</evidence>
<reference evidence="2 3" key="1">
    <citation type="submission" date="2020-01" db="EMBL/GenBank/DDBJ databases">
        <title>Glutamicibacter soli M275.</title>
        <authorList>
            <person name="Meng X."/>
        </authorList>
    </citation>
    <scope>NUCLEOTIDE SEQUENCE [LARGE SCALE GENOMIC DNA]</scope>
    <source>
        <strain evidence="2 3">M275</strain>
    </source>
</reference>
<dbReference type="RefSeq" id="WP_161449291.1">
    <property type="nucleotide sequence ID" value="NZ_WYDN01000009.1"/>
</dbReference>
<dbReference type="PANTHER" id="PTHR11803:SF58">
    <property type="entry name" value="PROTEIN HMF1-RELATED"/>
    <property type="match status" value="1"/>
</dbReference>
<organism evidence="2 3">
    <name type="scientific">Glutamicibacter soli</name>
    <dbReference type="NCBI Taxonomy" id="453836"/>
    <lineage>
        <taxon>Bacteria</taxon>
        <taxon>Bacillati</taxon>
        <taxon>Actinomycetota</taxon>
        <taxon>Actinomycetes</taxon>
        <taxon>Micrococcales</taxon>
        <taxon>Micrococcaceae</taxon>
        <taxon>Glutamicibacter</taxon>
    </lineage>
</organism>
<name>A0A6L9G7C9_9MICC</name>
<dbReference type="EMBL" id="WYDN01000009">
    <property type="protein sequence ID" value="NAZ16565.1"/>
    <property type="molecule type" value="Genomic_DNA"/>
</dbReference>
<dbReference type="Pfam" id="PF01042">
    <property type="entry name" value="Ribonuc_L-PSP"/>
    <property type="match status" value="1"/>
</dbReference>
<dbReference type="InterPro" id="IPR035959">
    <property type="entry name" value="RutC-like_sf"/>
</dbReference>
<comment type="caution">
    <text evidence="2">The sequence shown here is derived from an EMBL/GenBank/DDBJ whole genome shotgun (WGS) entry which is preliminary data.</text>
</comment>
<dbReference type="Gene3D" id="3.30.1330.40">
    <property type="entry name" value="RutC-like"/>
    <property type="match status" value="1"/>
</dbReference>
<sequence length="133" mass="13310">MAQIQFFRPEGLVQSPAFSHAAVVPPGMATVYLGGQDAVDAQGRLEGAGDTAAQASKAMDNAVAALAAAGASLDDVVQWTVVMVQGSDVNAAYGAIAPWLARDEPPLVVASMVAALGLPGALIEISAIAAIVP</sequence>
<dbReference type="CDD" id="cd00448">
    <property type="entry name" value="YjgF_YER057c_UK114_family"/>
    <property type="match status" value="1"/>
</dbReference>
<comment type="similarity">
    <text evidence="1">Belongs to the RutC family.</text>
</comment>
<gene>
    <name evidence="2" type="ORF">GT020_10895</name>
</gene>
<dbReference type="GO" id="GO:0019239">
    <property type="term" value="F:deaminase activity"/>
    <property type="evidence" value="ECO:0007669"/>
    <property type="project" value="TreeGrafter"/>
</dbReference>